<evidence type="ECO:0000313" key="7">
    <source>
        <dbReference type="EMBL" id="KRL59628.1"/>
    </source>
</evidence>
<evidence type="ECO:0000256" key="5">
    <source>
        <dbReference type="ARBA" id="ARBA00023136"/>
    </source>
</evidence>
<keyword evidence="5 6" id="KW-0472">Membrane</keyword>
<dbReference type="GO" id="GO:0022857">
    <property type="term" value="F:transmembrane transporter activity"/>
    <property type="evidence" value="ECO:0007669"/>
    <property type="project" value="InterPro"/>
</dbReference>
<reference evidence="7 8" key="1">
    <citation type="journal article" date="2015" name="Genome Announc.">
        <title>Expanding the biotechnology potential of lactobacilli through comparative genomics of 213 strains and associated genera.</title>
        <authorList>
            <person name="Sun Z."/>
            <person name="Harris H.M."/>
            <person name="McCann A."/>
            <person name="Guo C."/>
            <person name="Argimon S."/>
            <person name="Zhang W."/>
            <person name="Yang X."/>
            <person name="Jeffery I.B."/>
            <person name="Cooney J.C."/>
            <person name="Kagawa T.F."/>
            <person name="Liu W."/>
            <person name="Song Y."/>
            <person name="Salvetti E."/>
            <person name="Wrobel A."/>
            <person name="Rasinkangas P."/>
            <person name="Parkhill J."/>
            <person name="Rea M.C."/>
            <person name="O'Sullivan O."/>
            <person name="Ritari J."/>
            <person name="Douillard F.P."/>
            <person name="Paul Ross R."/>
            <person name="Yang R."/>
            <person name="Briner A.E."/>
            <person name="Felis G.E."/>
            <person name="de Vos W.M."/>
            <person name="Barrangou R."/>
            <person name="Klaenhammer T.R."/>
            <person name="Caufield P.W."/>
            <person name="Cui Y."/>
            <person name="Zhang H."/>
            <person name="O'Toole P.W."/>
        </authorList>
    </citation>
    <scope>NUCLEOTIDE SEQUENCE [LARGE SCALE GENOMIC DNA]</scope>
    <source>
        <strain evidence="7 8">DSM 14340</strain>
    </source>
</reference>
<dbReference type="STRING" id="1423747.FC69_GL001588"/>
<feature type="transmembrane region" description="Helical" evidence="6">
    <location>
        <begin position="207"/>
        <end position="225"/>
    </location>
</feature>
<evidence type="ECO:0000256" key="2">
    <source>
        <dbReference type="ARBA" id="ARBA00022475"/>
    </source>
</evidence>
<feature type="transmembrane region" description="Helical" evidence="6">
    <location>
        <begin position="237"/>
        <end position="258"/>
    </location>
</feature>
<evidence type="ECO:0000256" key="4">
    <source>
        <dbReference type="ARBA" id="ARBA00022989"/>
    </source>
</evidence>
<dbReference type="EMBL" id="AZEX01000044">
    <property type="protein sequence ID" value="KRL59628.1"/>
    <property type="molecule type" value="Genomic_DNA"/>
</dbReference>
<comment type="caution">
    <text evidence="7">The sequence shown here is derived from an EMBL/GenBank/DDBJ whole genome shotgun (WGS) entry which is preliminary data.</text>
</comment>
<accession>A0A0R1RRJ7</accession>
<comment type="subcellular location">
    <subcellularLocation>
        <location evidence="1">Cell membrane</location>
        <topology evidence="1">Multi-pass membrane protein</topology>
    </subcellularLocation>
</comment>
<dbReference type="RefSeq" id="WP_056950474.1">
    <property type="nucleotide sequence ID" value="NZ_AZEX01000044.1"/>
</dbReference>
<keyword evidence="3 6" id="KW-0812">Transmembrane</keyword>
<dbReference type="AlphaFoldDB" id="A0A0R1RRJ7"/>
<sequence length="288" mass="30899">MTLITSTIDQGLLWSLLSLGVFITFRILKFPDMTVEGSFPLGAAVTAIMLQNHHNLLLTLLVTFVGGCLAGLVTAILYNYFHVQSLLAGILTLTGLYSINLRILGQANLSIDSQHSLYEIPFFSGLSTDNRLILINLVIILVAVVLLVGLLYTEFGQSLLAAGDNPTMALSQGIAVKRTNSIGIVLSNGLIALTGGLVAQYNGFADVNMGIGVMVIGLSAIIIGERLLTGRHFLSKLISIILGSVVYRLILLLVLQLGFNANDFKLFSAIILAIFIISPQQKKGLTTQ</sequence>
<protein>
    <submittedName>
        <fullName evidence="7">Branched-chain amino acid transport system permease component family protein</fullName>
    </submittedName>
</protein>
<dbReference type="Proteomes" id="UP000051264">
    <property type="component" value="Unassembled WGS sequence"/>
</dbReference>
<dbReference type="PATRIC" id="fig|1423747.3.peg.1616"/>
<evidence type="ECO:0000313" key="8">
    <source>
        <dbReference type="Proteomes" id="UP000051264"/>
    </source>
</evidence>
<dbReference type="PANTHER" id="PTHR32196">
    <property type="entry name" value="ABC TRANSPORTER PERMEASE PROTEIN YPHD-RELATED-RELATED"/>
    <property type="match status" value="1"/>
</dbReference>
<gene>
    <name evidence="7" type="ORF">FC69_GL001588</name>
</gene>
<evidence type="ECO:0000256" key="3">
    <source>
        <dbReference type="ARBA" id="ARBA00022692"/>
    </source>
</evidence>
<keyword evidence="4 6" id="KW-1133">Transmembrane helix</keyword>
<name>A0A0R1RRJ7_9LACO</name>
<feature type="transmembrane region" description="Helical" evidence="6">
    <location>
        <begin position="132"/>
        <end position="152"/>
    </location>
</feature>
<feature type="transmembrane region" description="Helical" evidence="6">
    <location>
        <begin position="182"/>
        <end position="201"/>
    </location>
</feature>
<keyword evidence="2" id="KW-1003">Cell membrane</keyword>
<proteinExistence type="predicted"/>
<feature type="transmembrane region" description="Helical" evidence="6">
    <location>
        <begin position="12"/>
        <end position="28"/>
    </location>
</feature>
<dbReference type="eggNOG" id="COG4120">
    <property type="taxonomic scope" value="Bacteria"/>
</dbReference>
<feature type="transmembrane region" description="Helical" evidence="6">
    <location>
        <begin position="85"/>
        <end position="104"/>
    </location>
</feature>
<dbReference type="Pfam" id="PF02653">
    <property type="entry name" value="BPD_transp_2"/>
    <property type="match status" value="1"/>
</dbReference>
<dbReference type="GO" id="GO:0005886">
    <property type="term" value="C:plasma membrane"/>
    <property type="evidence" value="ECO:0007669"/>
    <property type="project" value="UniProtKB-SubCell"/>
</dbReference>
<evidence type="ECO:0000256" key="1">
    <source>
        <dbReference type="ARBA" id="ARBA00004651"/>
    </source>
</evidence>
<dbReference type="InterPro" id="IPR001851">
    <property type="entry name" value="ABC_transp_permease"/>
</dbReference>
<feature type="transmembrane region" description="Helical" evidence="6">
    <location>
        <begin position="56"/>
        <end position="78"/>
    </location>
</feature>
<organism evidence="7 8">
    <name type="scientific">Latilactobacillus fuchuensis DSM 14340 = JCM 11249</name>
    <dbReference type="NCBI Taxonomy" id="1423747"/>
    <lineage>
        <taxon>Bacteria</taxon>
        <taxon>Bacillati</taxon>
        <taxon>Bacillota</taxon>
        <taxon>Bacilli</taxon>
        <taxon>Lactobacillales</taxon>
        <taxon>Lactobacillaceae</taxon>
        <taxon>Latilactobacillus</taxon>
    </lineage>
</organism>
<dbReference type="OrthoDB" id="9778389at2"/>
<dbReference type="CDD" id="cd06574">
    <property type="entry name" value="TM_PBP1_branched-chain-AA_like"/>
    <property type="match status" value="1"/>
</dbReference>
<evidence type="ECO:0000256" key="6">
    <source>
        <dbReference type="SAM" id="Phobius"/>
    </source>
</evidence>
<dbReference type="PANTHER" id="PTHR32196:SF69">
    <property type="entry name" value="BRANCHED-CHAIN AMINO ACID TRANSPORT SYSTEM, PERMEASE PROTEIN"/>
    <property type="match status" value="1"/>
</dbReference>